<dbReference type="InterPro" id="IPR036513">
    <property type="entry name" value="STAS_dom_sf"/>
</dbReference>
<dbReference type="InterPro" id="IPR003658">
    <property type="entry name" value="Anti-sigma_ant"/>
</dbReference>
<dbReference type="AlphaFoldDB" id="A0AAE9YCW3"/>
<comment type="similarity">
    <text evidence="1 4">Belongs to the anti-sigma-factor antagonist family.</text>
</comment>
<dbReference type="KEGG" id="ima:PO878_18530"/>
<gene>
    <name evidence="6" type="ORF">PO878_18530</name>
</gene>
<evidence type="ECO:0000256" key="2">
    <source>
        <dbReference type="ARBA" id="ARBA00022553"/>
    </source>
</evidence>
<dbReference type="EMBL" id="CP116942">
    <property type="protein sequence ID" value="WCO66497.1"/>
    <property type="molecule type" value="Genomic_DNA"/>
</dbReference>
<evidence type="ECO:0000313" key="6">
    <source>
        <dbReference type="EMBL" id="WCO66497.1"/>
    </source>
</evidence>
<dbReference type="Gene3D" id="3.30.750.24">
    <property type="entry name" value="STAS domain"/>
    <property type="match status" value="1"/>
</dbReference>
<proteinExistence type="inferred from homology"/>
<dbReference type="CDD" id="cd07043">
    <property type="entry name" value="STAS_anti-anti-sigma_factors"/>
    <property type="match status" value="1"/>
</dbReference>
<evidence type="ECO:0000256" key="3">
    <source>
        <dbReference type="ARBA" id="ARBA00024670"/>
    </source>
</evidence>
<dbReference type="PANTHER" id="PTHR33495:SF2">
    <property type="entry name" value="ANTI-SIGMA FACTOR ANTAGONIST TM_1081-RELATED"/>
    <property type="match status" value="1"/>
</dbReference>
<dbReference type="SUPFAM" id="SSF52091">
    <property type="entry name" value="SpoIIaa-like"/>
    <property type="match status" value="1"/>
</dbReference>
<evidence type="ECO:0000256" key="4">
    <source>
        <dbReference type="RuleBase" id="RU003749"/>
    </source>
</evidence>
<evidence type="ECO:0000256" key="1">
    <source>
        <dbReference type="ARBA" id="ARBA00009013"/>
    </source>
</evidence>
<protein>
    <recommendedName>
        <fullName evidence="4">Anti-sigma factor antagonist</fullName>
    </recommendedName>
</protein>
<dbReference type="Proteomes" id="UP001216390">
    <property type="component" value="Chromosome"/>
</dbReference>
<dbReference type="FunFam" id="3.30.750.24:FF:000001">
    <property type="entry name" value="Anti-sigma factor antagonist"/>
    <property type="match status" value="1"/>
</dbReference>
<keyword evidence="2" id="KW-0597">Phosphoprotein</keyword>
<evidence type="ECO:0000313" key="7">
    <source>
        <dbReference type="Proteomes" id="UP001216390"/>
    </source>
</evidence>
<reference evidence="6" key="1">
    <citation type="submission" date="2023-01" db="EMBL/GenBank/DDBJ databases">
        <title>The diversity of Class Acidimicrobiia in South China Sea sediment environments and the proposal of Iamia marina sp. nov., a novel species of the genus Iamia.</title>
        <authorList>
            <person name="He Y."/>
            <person name="Tian X."/>
        </authorList>
    </citation>
    <scope>NUCLEOTIDE SEQUENCE</scope>
    <source>
        <strain evidence="6">DSM 19957</strain>
    </source>
</reference>
<name>A0AAE9YCW3_9ACTN</name>
<sequence>MIELGLELSERDGWAVLAVSGEVDVATAPRLRERLVGLVGEGRTRIVVDLEKVDFIDSTGLGVLVGALKRVRTNDGDLALVCTGPRILKVFEITGLTKVFAIHRSVDEATVRG</sequence>
<comment type="function">
    <text evidence="3">Positive regulator of sigma-B activity. Non-phosphorylated RsbV binds to RsbW, preventing its association with sigma-B. When phosphorylated, releases RsbW, which is then free to complex with and inactivate sigma-B.</text>
</comment>
<dbReference type="InterPro" id="IPR002645">
    <property type="entry name" value="STAS_dom"/>
</dbReference>
<dbReference type="Pfam" id="PF01740">
    <property type="entry name" value="STAS"/>
    <property type="match status" value="1"/>
</dbReference>
<feature type="domain" description="STAS" evidence="5">
    <location>
        <begin position="4"/>
        <end position="113"/>
    </location>
</feature>
<dbReference type="PROSITE" id="PS50801">
    <property type="entry name" value="STAS"/>
    <property type="match status" value="1"/>
</dbReference>
<keyword evidence="7" id="KW-1185">Reference proteome</keyword>
<dbReference type="PANTHER" id="PTHR33495">
    <property type="entry name" value="ANTI-SIGMA FACTOR ANTAGONIST TM_1081-RELATED-RELATED"/>
    <property type="match status" value="1"/>
</dbReference>
<evidence type="ECO:0000259" key="5">
    <source>
        <dbReference type="PROSITE" id="PS50801"/>
    </source>
</evidence>
<dbReference type="GO" id="GO:0043856">
    <property type="term" value="F:anti-sigma factor antagonist activity"/>
    <property type="evidence" value="ECO:0007669"/>
    <property type="project" value="InterPro"/>
</dbReference>
<organism evidence="6 7">
    <name type="scientific">Iamia majanohamensis</name>
    <dbReference type="NCBI Taxonomy" id="467976"/>
    <lineage>
        <taxon>Bacteria</taxon>
        <taxon>Bacillati</taxon>
        <taxon>Actinomycetota</taxon>
        <taxon>Acidimicrobiia</taxon>
        <taxon>Acidimicrobiales</taxon>
        <taxon>Iamiaceae</taxon>
        <taxon>Iamia</taxon>
    </lineage>
</organism>
<accession>A0AAE9YCW3</accession>
<dbReference type="NCBIfam" id="TIGR00377">
    <property type="entry name" value="ant_ant_sig"/>
    <property type="match status" value="1"/>
</dbReference>